<keyword evidence="2 7" id="KW-0813">Transport</keyword>
<evidence type="ECO:0000256" key="7">
    <source>
        <dbReference type="RuleBase" id="RU363032"/>
    </source>
</evidence>
<dbReference type="Gene3D" id="1.10.3720.10">
    <property type="entry name" value="MetI-like"/>
    <property type="match status" value="1"/>
</dbReference>
<feature type="transmembrane region" description="Helical" evidence="7">
    <location>
        <begin position="133"/>
        <end position="154"/>
    </location>
</feature>
<evidence type="ECO:0000256" key="3">
    <source>
        <dbReference type="ARBA" id="ARBA00022475"/>
    </source>
</evidence>
<feature type="transmembrane region" description="Helical" evidence="7">
    <location>
        <begin position="37"/>
        <end position="55"/>
    </location>
</feature>
<dbReference type="InterPro" id="IPR000515">
    <property type="entry name" value="MetI-like"/>
</dbReference>
<keyword evidence="3" id="KW-1003">Cell membrane</keyword>
<feature type="transmembrane region" description="Helical" evidence="7">
    <location>
        <begin position="101"/>
        <end position="121"/>
    </location>
</feature>
<evidence type="ECO:0000256" key="2">
    <source>
        <dbReference type="ARBA" id="ARBA00022448"/>
    </source>
</evidence>
<evidence type="ECO:0000256" key="1">
    <source>
        <dbReference type="ARBA" id="ARBA00004651"/>
    </source>
</evidence>
<dbReference type="SUPFAM" id="SSF161098">
    <property type="entry name" value="MetI-like"/>
    <property type="match status" value="1"/>
</dbReference>
<gene>
    <name evidence="9" type="ORF">GJV26_29650</name>
</gene>
<dbReference type="OrthoDB" id="8585214at2"/>
<dbReference type="Proteomes" id="UP000431684">
    <property type="component" value="Unassembled WGS sequence"/>
</dbReference>
<dbReference type="RefSeq" id="WP_155712135.1">
    <property type="nucleotide sequence ID" value="NZ_BMWU01000026.1"/>
</dbReference>
<dbReference type="Pfam" id="PF00528">
    <property type="entry name" value="BPD_transp_1"/>
    <property type="match status" value="1"/>
</dbReference>
<comment type="similarity">
    <text evidence="7">Belongs to the binding-protein-dependent transport system permease family.</text>
</comment>
<evidence type="ECO:0000256" key="6">
    <source>
        <dbReference type="ARBA" id="ARBA00023136"/>
    </source>
</evidence>
<keyword evidence="6 7" id="KW-0472">Membrane</keyword>
<dbReference type="InterPro" id="IPR050809">
    <property type="entry name" value="UgpAE/MalFG_permease"/>
</dbReference>
<accession>A0A6I3XS10</accession>
<dbReference type="PANTHER" id="PTHR43227:SF11">
    <property type="entry name" value="BLL4140 PROTEIN"/>
    <property type="match status" value="1"/>
</dbReference>
<feature type="transmembrane region" description="Helical" evidence="7">
    <location>
        <begin position="193"/>
        <end position="211"/>
    </location>
</feature>
<keyword evidence="10" id="KW-1185">Reference proteome</keyword>
<comment type="caution">
    <text evidence="9">The sequence shown here is derived from an EMBL/GenBank/DDBJ whole genome shotgun (WGS) entry which is preliminary data.</text>
</comment>
<evidence type="ECO:0000313" key="9">
    <source>
        <dbReference type="EMBL" id="MUI16591.1"/>
    </source>
</evidence>
<organism evidence="9 10">
    <name type="scientific">Pseudoduganella dura</name>
    <dbReference type="NCBI Taxonomy" id="321982"/>
    <lineage>
        <taxon>Bacteria</taxon>
        <taxon>Pseudomonadati</taxon>
        <taxon>Pseudomonadota</taxon>
        <taxon>Betaproteobacteria</taxon>
        <taxon>Burkholderiales</taxon>
        <taxon>Oxalobacteraceae</taxon>
        <taxon>Telluria group</taxon>
        <taxon>Pseudoduganella</taxon>
    </lineage>
</organism>
<keyword evidence="4 7" id="KW-0812">Transmembrane</keyword>
<keyword evidence="5 7" id="KW-1133">Transmembrane helix</keyword>
<dbReference type="GO" id="GO:0005886">
    <property type="term" value="C:plasma membrane"/>
    <property type="evidence" value="ECO:0007669"/>
    <property type="project" value="UniProtKB-SubCell"/>
</dbReference>
<protein>
    <submittedName>
        <fullName evidence="9">ABC transporter permease subunit</fullName>
    </submittedName>
</protein>
<feature type="domain" description="ABC transmembrane type-1" evidence="8">
    <location>
        <begin position="97"/>
        <end position="311"/>
    </location>
</feature>
<dbReference type="GO" id="GO:0055085">
    <property type="term" value="P:transmembrane transport"/>
    <property type="evidence" value="ECO:0007669"/>
    <property type="project" value="InterPro"/>
</dbReference>
<evidence type="ECO:0000259" key="8">
    <source>
        <dbReference type="PROSITE" id="PS50928"/>
    </source>
</evidence>
<sequence>MNTPRRAAMPASPNPAPARAPAGYLRRLGRDLARNRVAYLMLLPVVLYFAVFHYVPMYGTLIAFKDFNPAAGIAGSEWVGLDWFRQFFNGLFVERLIANTLLLNIYDVLFGFPAPIVLALLLNELTSEKFRRLVQTITYLPHFISVVVVAGMLLDFAARDGILTQVAVALGGTPDPLINDPSWFRTLFVGSEIWQSVGWGSIIYLATLFGINPSLYEAARIDGANRWQRMVHVTLPGLLPIVSTLLVLRLGQLMTVGFEKVILLYNPGTYETADVISTYVYRHGILDANYSYAAAVGLCNSAVALLLLAAANRLSRKLTGNSIW</sequence>
<evidence type="ECO:0000256" key="4">
    <source>
        <dbReference type="ARBA" id="ARBA00022692"/>
    </source>
</evidence>
<feature type="transmembrane region" description="Helical" evidence="7">
    <location>
        <begin position="231"/>
        <end position="251"/>
    </location>
</feature>
<evidence type="ECO:0000313" key="10">
    <source>
        <dbReference type="Proteomes" id="UP000431684"/>
    </source>
</evidence>
<dbReference type="PROSITE" id="PS50928">
    <property type="entry name" value="ABC_TM1"/>
    <property type="match status" value="1"/>
</dbReference>
<dbReference type="CDD" id="cd06261">
    <property type="entry name" value="TM_PBP2"/>
    <property type="match status" value="1"/>
</dbReference>
<evidence type="ECO:0000256" key="5">
    <source>
        <dbReference type="ARBA" id="ARBA00022989"/>
    </source>
</evidence>
<comment type="subcellular location">
    <subcellularLocation>
        <location evidence="1 7">Cell membrane</location>
        <topology evidence="1 7">Multi-pass membrane protein</topology>
    </subcellularLocation>
</comment>
<feature type="transmembrane region" description="Helical" evidence="7">
    <location>
        <begin position="290"/>
        <end position="311"/>
    </location>
</feature>
<name>A0A6I3XS10_9BURK</name>
<dbReference type="InterPro" id="IPR035906">
    <property type="entry name" value="MetI-like_sf"/>
</dbReference>
<dbReference type="PANTHER" id="PTHR43227">
    <property type="entry name" value="BLL4140 PROTEIN"/>
    <property type="match status" value="1"/>
</dbReference>
<dbReference type="AlphaFoldDB" id="A0A6I3XS10"/>
<proteinExistence type="inferred from homology"/>
<reference evidence="9 10" key="1">
    <citation type="submission" date="2019-11" db="EMBL/GenBank/DDBJ databases">
        <title>Draft Genome Sequences of Six Type Strains of the Genus Massilia.</title>
        <authorList>
            <person name="Miess H."/>
            <person name="Frediansyah A."/>
            <person name="Goeker M."/>
            <person name="Gross H."/>
        </authorList>
    </citation>
    <scope>NUCLEOTIDE SEQUENCE [LARGE SCALE GENOMIC DNA]</scope>
    <source>
        <strain evidence="9 10">DSM 17513</strain>
    </source>
</reference>
<dbReference type="EMBL" id="WNWM01000002">
    <property type="protein sequence ID" value="MUI16591.1"/>
    <property type="molecule type" value="Genomic_DNA"/>
</dbReference>